<dbReference type="FunFam" id="1.10.150.20:FF:000014">
    <property type="entry name" value="Polymerase (DNA directed), eta"/>
    <property type="match status" value="1"/>
</dbReference>
<dbReference type="InterPro" id="IPR052230">
    <property type="entry name" value="DNA_polymerase_eta"/>
</dbReference>
<keyword evidence="14" id="KW-0234">DNA repair</keyword>
<dbReference type="InterPro" id="IPR036775">
    <property type="entry name" value="DNA_pol_Y-fam_lit_finger_sf"/>
</dbReference>
<evidence type="ECO:0000256" key="15">
    <source>
        <dbReference type="ARBA" id="ARBA00023242"/>
    </source>
</evidence>
<dbReference type="InterPro" id="IPR001126">
    <property type="entry name" value="UmuC"/>
</dbReference>
<dbReference type="PROSITE" id="PS51907">
    <property type="entry name" value="ZF_UBZ3"/>
    <property type="match status" value="1"/>
</dbReference>
<evidence type="ECO:0000256" key="17">
    <source>
        <dbReference type="ARBA" id="ARBA00049244"/>
    </source>
</evidence>
<dbReference type="PIRSF" id="PIRSF036603">
    <property type="entry name" value="DPol_eta"/>
    <property type="match status" value="1"/>
</dbReference>
<evidence type="ECO:0000256" key="7">
    <source>
        <dbReference type="ARBA" id="ARBA00022695"/>
    </source>
</evidence>
<evidence type="ECO:0000256" key="12">
    <source>
        <dbReference type="ARBA" id="ARBA00022842"/>
    </source>
</evidence>
<dbReference type="InterPro" id="IPR017961">
    <property type="entry name" value="DNA_pol_Y-fam_little_finger"/>
</dbReference>
<dbReference type="Gene3D" id="3.30.1490.100">
    <property type="entry name" value="DNA polymerase, Y-family, little finger domain"/>
    <property type="match status" value="1"/>
</dbReference>
<keyword evidence="13" id="KW-0832">Ubl conjugation</keyword>
<keyword evidence="7" id="KW-0548">Nucleotidyltransferase</keyword>
<name>A0AAW1DK58_9HEMI</name>
<evidence type="ECO:0000256" key="14">
    <source>
        <dbReference type="ARBA" id="ARBA00023204"/>
    </source>
</evidence>
<dbReference type="GO" id="GO:0042276">
    <property type="term" value="P:error-prone translesion synthesis"/>
    <property type="evidence" value="ECO:0007669"/>
    <property type="project" value="TreeGrafter"/>
</dbReference>
<dbReference type="EC" id="2.7.7.7" evidence="5"/>
<dbReference type="PROSITE" id="PS50173">
    <property type="entry name" value="UMUC"/>
    <property type="match status" value="1"/>
</dbReference>
<evidence type="ECO:0000256" key="2">
    <source>
        <dbReference type="ARBA" id="ARBA00001946"/>
    </source>
</evidence>
<accession>A0AAW1DK58</accession>
<dbReference type="GO" id="GO:0005657">
    <property type="term" value="C:replication fork"/>
    <property type="evidence" value="ECO:0007669"/>
    <property type="project" value="TreeGrafter"/>
</dbReference>
<dbReference type="GO" id="GO:0006281">
    <property type="term" value="P:DNA repair"/>
    <property type="evidence" value="ECO:0007669"/>
    <property type="project" value="UniProtKB-KW"/>
</dbReference>
<comment type="cofactor">
    <cofactor evidence="1">
        <name>Mn(2+)</name>
        <dbReference type="ChEBI" id="CHEBI:29035"/>
    </cofactor>
</comment>
<comment type="similarity">
    <text evidence="4">Belongs to the DNA polymerase type-Y family.</text>
</comment>
<organism evidence="20 21">
    <name type="scientific">Rhynocoris fuscipes</name>
    <dbReference type="NCBI Taxonomy" id="488301"/>
    <lineage>
        <taxon>Eukaryota</taxon>
        <taxon>Metazoa</taxon>
        <taxon>Ecdysozoa</taxon>
        <taxon>Arthropoda</taxon>
        <taxon>Hexapoda</taxon>
        <taxon>Insecta</taxon>
        <taxon>Pterygota</taxon>
        <taxon>Neoptera</taxon>
        <taxon>Paraneoptera</taxon>
        <taxon>Hemiptera</taxon>
        <taxon>Heteroptera</taxon>
        <taxon>Panheteroptera</taxon>
        <taxon>Cimicomorpha</taxon>
        <taxon>Reduviidae</taxon>
        <taxon>Harpactorinae</taxon>
        <taxon>Harpactorini</taxon>
        <taxon>Rhynocoris</taxon>
    </lineage>
</organism>
<dbReference type="SUPFAM" id="SSF56672">
    <property type="entry name" value="DNA/RNA polymerases"/>
    <property type="match status" value="1"/>
</dbReference>
<keyword evidence="21" id="KW-1185">Reference proteome</keyword>
<dbReference type="PANTHER" id="PTHR45873:SF1">
    <property type="entry name" value="DNA POLYMERASE ETA"/>
    <property type="match status" value="1"/>
</dbReference>
<evidence type="ECO:0000256" key="16">
    <source>
        <dbReference type="ARBA" id="ARBA00044975"/>
    </source>
</evidence>
<evidence type="ECO:0000256" key="13">
    <source>
        <dbReference type="ARBA" id="ARBA00022843"/>
    </source>
</evidence>
<evidence type="ECO:0000313" key="20">
    <source>
        <dbReference type="EMBL" id="KAK9511156.1"/>
    </source>
</evidence>
<dbReference type="PANTHER" id="PTHR45873">
    <property type="entry name" value="DNA POLYMERASE ETA"/>
    <property type="match status" value="1"/>
</dbReference>
<dbReference type="GO" id="GO:0005634">
    <property type="term" value="C:nucleus"/>
    <property type="evidence" value="ECO:0007669"/>
    <property type="project" value="UniProtKB-SubCell"/>
</dbReference>
<reference evidence="20 21" key="1">
    <citation type="submission" date="2022-12" db="EMBL/GenBank/DDBJ databases">
        <title>Chromosome-level genome assembly of true bugs.</title>
        <authorList>
            <person name="Ma L."/>
            <person name="Li H."/>
        </authorList>
    </citation>
    <scope>NUCLEOTIDE SEQUENCE [LARGE SCALE GENOMIC DNA]</scope>
    <source>
        <strain evidence="20">Lab_2022b</strain>
    </source>
</reference>
<keyword evidence="11" id="KW-0862">Zinc</keyword>
<dbReference type="Proteomes" id="UP001461498">
    <property type="component" value="Unassembled WGS sequence"/>
</dbReference>
<keyword evidence="8" id="KW-0479">Metal-binding</keyword>
<evidence type="ECO:0000256" key="1">
    <source>
        <dbReference type="ARBA" id="ARBA00001936"/>
    </source>
</evidence>
<dbReference type="Pfam" id="PF18439">
    <property type="entry name" value="zf_UBZ"/>
    <property type="match status" value="1"/>
</dbReference>
<dbReference type="GO" id="GO:0003684">
    <property type="term" value="F:damaged DNA binding"/>
    <property type="evidence" value="ECO:0007669"/>
    <property type="project" value="InterPro"/>
</dbReference>
<comment type="subcellular location">
    <subcellularLocation>
        <location evidence="3">Nucleus</location>
    </subcellularLocation>
</comment>
<dbReference type="Pfam" id="PF00817">
    <property type="entry name" value="IMS"/>
    <property type="match status" value="1"/>
</dbReference>
<evidence type="ECO:0000256" key="5">
    <source>
        <dbReference type="ARBA" id="ARBA00012417"/>
    </source>
</evidence>
<comment type="catalytic activity">
    <reaction evidence="17">
        <text>DNA(n) + a 2'-deoxyribonucleoside 5'-triphosphate = DNA(n+1) + diphosphate</text>
        <dbReference type="Rhea" id="RHEA:22508"/>
        <dbReference type="Rhea" id="RHEA-COMP:17339"/>
        <dbReference type="Rhea" id="RHEA-COMP:17340"/>
        <dbReference type="ChEBI" id="CHEBI:33019"/>
        <dbReference type="ChEBI" id="CHEBI:61560"/>
        <dbReference type="ChEBI" id="CHEBI:173112"/>
        <dbReference type="EC" id="2.7.7.7"/>
    </reaction>
</comment>
<dbReference type="AlphaFoldDB" id="A0AAW1DK58"/>
<dbReference type="FunFam" id="3.30.1490.100:FF:000007">
    <property type="entry name" value="DNA polymerase eta"/>
    <property type="match status" value="1"/>
</dbReference>
<dbReference type="InterPro" id="IPR043502">
    <property type="entry name" value="DNA/RNA_pol_sf"/>
</dbReference>
<dbReference type="GO" id="GO:0009411">
    <property type="term" value="P:response to UV"/>
    <property type="evidence" value="ECO:0007669"/>
    <property type="project" value="UniProtKB-ARBA"/>
</dbReference>
<dbReference type="EMBL" id="JAPXFL010000002">
    <property type="protein sequence ID" value="KAK9511156.1"/>
    <property type="molecule type" value="Genomic_DNA"/>
</dbReference>
<dbReference type="GO" id="GO:0035861">
    <property type="term" value="C:site of double-strand break"/>
    <property type="evidence" value="ECO:0007669"/>
    <property type="project" value="TreeGrafter"/>
</dbReference>
<comment type="cofactor">
    <cofactor evidence="2">
        <name>Mg(2+)</name>
        <dbReference type="ChEBI" id="CHEBI:18420"/>
    </cofactor>
</comment>
<dbReference type="Gene3D" id="3.40.1170.60">
    <property type="match status" value="1"/>
</dbReference>
<feature type="domain" description="UmuC" evidence="18">
    <location>
        <begin position="6"/>
        <end position="251"/>
    </location>
</feature>
<dbReference type="InterPro" id="IPR043128">
    <property type="entry name" value="Rev_trsase/Diguanyl_cyclase"/>
</dbReference>
<gene>
    <name evidence="20" type="ORF">O3M35_005769</name>
</gene>
<keyword evidence="6" id="KW-0808">Transferase</keyword>
<sequence>MTDRVVALIDMDCFYCQVETRLNPELKGLPLAVVQYNEWKGGGIIAVNYEARDRGVTRHMRGSEARQQCPEIILAKVPMLRDKADLTRYREAGREVVDVLCTFSDCVERASVDEAYMDLTAAVNKKISETSSKVSANDLKHTYVVGYTTEGCNNEDERQTGLNNWLRDINDSSFQDIAAQRLAVGAVIIEEIRQAVLDKTGFNCSAGVAHNKILAKLACGLHKPNRQTVVPLSSVPALYKNLPAKKVRSLGGKLGDDLTERLGVKVMADLLKFSESDLQKFYDVKTGTWLYNIARGYDYEPVNPRLIAKSIGCRKNFPGRTALSIGSDINHWIRKLSEELVDRLNEDRYMNKRRAQLLTISMGLEVNKKDIASSKSAALTNYNLEKIISLALNALKKSCSEDPVTKKWTPPIKFLGLSAGKFTNETSNKIINFFKSNEHNENSFKTTQTKQLSSHEIESLPLQKDITESKERIPLQNVFNKSDELTEKLINSENHIIKKQPSFFEKILLQGKFNNTEAKLNILPDLNKSDLPIIDENSCESIEKLNQLNTVAQNINTSDKSNKRKDECDKISKNSITSFFNTNLNKNKWIDPEEIFPNIDEIDEEIIKMFPLSFRRRIIELKKSSNKTVAANNVCINDNVLDPSCSNTTAFAHENNVDKTNTDKEEITKVNSESSDCDIFDSCSNDSNRSVNFNCNECGQVIPLSEQSIHTDLHVAMKLDNELNHSSNVPVANNNNNNNQANSIINVKSRGKRKTKDNDMNSRVCKKGKGIEAFFKK</sequence>
<evidence type="ECO:0000256" key="4">
    <source>
        <dbReference type="ARBA" id="ARBA00010945"/>
    </source>
</evidence>
<evidence type="ECO:0000313" key="21">
    <source>
        <dbReference type="Proteomes" id="UP001461498"/>
    </source>
</evidence>
<evidence type="ECO:0000256" key="3">
    <source>
        <dbReference type="ARBA" id="ARBA00004123"/>
    </source>
</evidence>
<dbReference type="GO" id="GO:0008270">
    <property type="term" value="F:zinc ion binding"/>
    <property type="evidence" value="ECO:0007669"/>
    <property type="project" value="UniProtKB-KW"/>
</dbReference>
<evidence type="ECO:0000256" key="11">
    <source>
        <dbReference type="ARBA" id="ARBA00022833"/>
    </source>
</evidence>
<dbReference type="GO" id="GO:0003887">
    <property type="term" value="F:DNA-directed DNA polymerase activity"/>
    <property type="evidence" value="ECO:0007669"/>
    <property type="project" value="UniProtKB-EC"/>
</dbReference>
<evidence type="ECO:0000259" key="19">
    <source>
        <dbReference type="PROSITE" id="PS51907"/>
    </source>
</evidence>
<evidence type="ECO:0000256" key="10">
    <source>
        <dbReference type="ARBA" id="ARBA00022771"/>
    </source>
</evidence>
<keyword evidence="15" id="KW-0539">Nucleus</keyword>
<evidence type="ECO:0000259" key="18">
    <source>
        <dbReference type="PROSITE" id="PS50173"/>
    </source>
</evidence>
<evidence type="ECO:0000256" key="6">
    <source>
        <dbReference type="ARBA" id="ARBA00022679"/>
    </source>
</evidence>
<dbReference type="Gene3D" id="1.10.150.20">
    <property type="entry name" value="5' to 3' exonuclease, C-terminal subdomain"/>
    <property type="match status" value="1"/>
</dbReference>
<keyword evidence="10" id="KW-0863">Zinc-finger</keyword>
<feature type="domain" description="UBZ3-type" evidence="19">
    <location>
        <begin position="688"/>
        <end position="722"/>
    </location>
</feature>
<evidence type="ECO:0000256" key="8">
    <source>
        <dbReference type="ARBA" id="ARBA00022723"/>
    </source>
</evidence>
<keyword evidence="12" id="KW-0460">Magnesium</keyword>
<keyword evidence="9" id="KW-0227">DNA damage</keyword>
<comment type="caution">
    <text evidence="20">The sequence shown here is derived from an EMBL/GenBank/DDBJ whole genome shotgun (WGS) entry which is preliminary data.</text>
</comment>
<dbReference type="InterPro" id="IPR041298">
    <property type="entry name" value="UBZ3"/>
</dbReference>
<evidence type="ECO:0000256" key="9">
    <source>
        <dbReference type="ARBA" id="ARBA00022763"/>
    </source>
</evidence>
<protein>
    <recommendedName>
        <fullName evidence="16">DNA polymerase eta</fullName>
        <ecNumber evidence="5">2.7.7.7</ecNumber>
    </recommendedName>
</protein>
<dbReference type="Pfam" id="PF21704">
    <property type="entry name" value="POLH-Rev1_HhH"/>
    <property type="match status" value="1"/>
</dbReference>
<proteinExistence type="inferred from homology"/>
<dbReference type="Gene3D" id="3.30.70.270">
    <property type="match status" value="1"/>
</dbReference>
<dbReference type="FunFam" id="3.40.1170.60:FF:000003">
    <property type="entry name" value="DNA polymerase eta"/>
    <property type="match status" value="1"/>
</dbReference>
<dbReference type="SUPFAM" id="SSF100879">
    <property type="entry name" value="Lesion bypass DNA polymerase (Y-family), little finger domain"/>
    <property type="match status" value="1"/>
</dbReference>
<dbReference type="Pfam" id="PF11799">
    <property type="entry name" value="IMS_C"/>
    <property type="match status" value="1"/>
</dbReference>